<dbReference type="InterPro" id="IPR032675">
    <property type="entry name" value="LRR_dom_sf"/>
</dbReference>
<reference evidence="2" key="2">
    <citation type="submission" date="2015-01" db="EMBL/GenBank/DDBJ databases">
        <title>Evolutionary Origins and Diversification of the Mycorrhizal Mutualists.</title>
        <authorList>
            <consortium name="DOE Joint Genome Institute"/>
            <consortium name="Mycorrhizal Genomics Consortium"/>
            <person name="Kohler A."/>
            <person name="Kuo A."/>
            <person name="Nagy L.G."/>
            <person name="Floudas D."/>
            <person name="Copeland A."/>
            <person name="Barry K.W."/>
            <person name="Cichocki N."/>
            <person name="Veneault-Fourrey C."/>
            <person name="LaButti K."/>
            <person name="Lindquist E.A."/>
            <person name="Lipzen A."/>
            <person name="Lundell T."/>
            <person name="Morin E."/>
            <person name="Murat C."/>
            <person name="Riley R."/>
            <person name="Ohm R."/>
            <person name="Sun H."/>
            <person name="Tunlid A."/>
            <person name="Henrissat B."/>
            <person name="Grigoriev I.V."/>
            <person name="Hibbett D.S."/>
            <person name="Martin F."/>
        </authorList>
    </citation>
    <scope>NUCLEOTIDE SEQUENCE [LARGE SCALE GENOMIC DNA]</scope>
    <source>
        <strain evidence="2">MAFF 305830</strain>
    </source>
</reference>
<keyword evidence="2" id="KW-1185">Reference proteome</keyword>
<dbReference type="HOGENOM" id="CLU_624325_0_0_1"/>
<dbReference type="AlphaFoldDB" id="A0A0C2WH49"/>
<name>A0A0C2WH49_SERVB</name>
<accession>A0A0C2WH49</accession>
<evidence type="ECO:0008006" key="3">
    <source>
        <dbReference type="Google" id="ProtNLM"/>
    </source>
</evidence>
<dbReference type="Proteomes" id="UP000054097">
    <property type="component" value="Unassembled WGS sequence"/>
</dbReference>
<evidence type="ECO:0000313" key="2">
    <source>
        <dbReference type="Proteomes" id="UP000054097"/>
    </source>
</evidence>
<reference evidence="1 2" key="1">
    <citation type="submission" date="2014-04" db="EMBL/GenBank/DDBJ databases">
        <authorList>
            <consortium name="DOE Joint Genome Institute"/>
            <person name="Kuo A."/>
            <person name="Zuccaro A."/>
            <person name="Kohler A."/>
            <person name="Nagy L.G."/>
            <person name="Floudas D."/>
            <person name="Copeland A."/>
            <person name="Barry K.W."/>
            <person name="Cichocki N."/>
            <person name="Veneault-Fourrey C."/>
            <person name="LaButti K."/>
            <person name="Lindquist E.A."/>
            <person name="Lipzen A."/>
            <person name="Lundell T."/>
            <person name="Morin E."/>
            <person name="Murat C."/>
            <person name="Sun H."/>
            <person name="Tunlid A."/>
            <person name="Henrissat B."/>
            <person name="Grigoriev I.V."/>
            <person name="Hibbett D.S."/>
            <person name="Martin F."/>
            <person name="Nordberg H.P."/>
            <person name="Cantor M.N."/>
            <person name="Hua S.X."/>
        </authorList>
    </citation>
    <scope>NUCLEOTIDE SEQUENCE [LARGE SCALE GENOMIC DNA]</scope>
    <source>
        <strain evidence="1 2">MAFF 305830</strain>
    </source>
</reference>
<proteinExistence type="predicted"/>
<gene>
    <name evidence="1" type="ORF">M408DRAFT_206537</name>
</gene>
<evidence type="ECO:0000313" key="1">
    <source>
        <dbReference type="EMBL" id="KIM25713.1"/>
    </source>
</evidence>
<dbReference type="EMBL" id="KN824312">
    <property type="protein sequence ID" value="KIM25713.1"/>
    <property type="molecule type" value="Genomic_DNA"/>
</dbReference>
<dbReference type="Gene3D" id="3.80.10.10">
    <property type="entry name" value="Ribonuclease Inhibitor"/>
    <property type="match status" value="1"/>
</dbReference>
<sequence length="439" mass="49771">MPRLCQYTALVESIDNYRPDQEKDVELFQRLELLDLKRNIFPLLKKVTLHPVGTEFWFPLGLRNNLVKDLSIEAPTVPRGSIRDVFRYCTMLERLVIVGSLHESDMDLLQDHRFVYLTSLYIRLDDVRLDESLQTILSISHNLTDLTLIFPKRSFSATTKRGPAFKSVQTLKMDGLDPVASNLKHFPSASRLQSLTLTSCNSDMQSETDLNALFLALGDYNTRSPFTALVIQSGPVSPQVNVRIDLLKLSYIEHLTHLSFTASFDAKIAFPDQLGIMAWPRLRTLTLITGGFQYPAISLFDIFCLASTAPLLQSVTALVDFRMQSNPGLVSRAPDKAPPFNDDGDNKLQVPYTLREDIAQYRTTSLRTLDFRSSFLLQYDQMFLFTILRELAPNVGISARMLGTLTWANQGTRKAVMSYAKRTRPSTSDFILFLSQRPL</sequence>
<organism evidence="1 2">
    <name type="scientific">Serendipita vermifera MAFF 305830</name>
    <dbReference type="NCBI Taxonomy" id="933852"/>
    <lineage>
        <taxon>Eukaryota</taxon>
        <taxon>Fungi</taxon>
        <taxon>Dikarya</taxon>
        <taxon>Basidiomycota</taxon>
        <taxon>Agaricomycotina</taxon>
        <taxon>Agaricomycetes</taxon>
        <taxon>Sebacinales</taxon>
        <taxon>Serendipitaceae</taxon>
        <taxon>Serendipita</taxon>
    </lineage>
</organism>
<protein>
    <recommendedName>
        <fullName evidence="3">F-box domain-containing protein</fullName>
    </recommendedName>
</protein>